<feature type="chain" id="PRO_5043408673" evidence="2">
    <location>
        <begin position="35"/>
        <end position="309"/>
    </location>
</feature>
<reference evidence="3 4" key="1">
    <citation type="submission" date="2021-11" db="EMBL/GenBank/DDBJ databases">
        <title>Genome sequence.</title>
        <authorList>
            <person name="Sun Q."/>
        </authorList>
    </citation>
    <scope>NUCLEOTIDE SEQUENCE [LARGE SCALE GENOMIC DNA]</scope>
    <source>
        <strain evidence="3 4">KCTC 12005</strain>
    </source>
</reference>
<dbReference type="Gene3D" id="2.40.30.170">
    <property type="match status" value="1"/>
</dbReference>
<keyword evidence="1" id="KW-0175">Coiled coil</keyword>
<dbReference type="RefSeq" id="WP_230770427.1">
    <property type="nucleotide sequence ID" value="NZ_JAJNCT010000003.1"/>
</dbReference>
<keyword evidence="2" id="KW-0732">Signal</keyword>
<dbReference type="SUPFAM" id="SSF111369">
    <property type="entry name" value="HlyD-like secretion proteins"/>
    <property type="match status" value="1"/>
</dbReference>
<evidence type="ECO:0000256" key="1">
    <source>
        <dbReference type="SAM" id="Coils"/>
    </source>
</evidence>
<dbReference type="AlphaFoldDB" id="A0AAW4XPR1"/>
<dbReference type="EMBL" id="JAJNCT010000003">
    <property type="protein sequence ID" value="MCD2163568.1"/>
    <property type="molecule type" value="Genomic_DNA"/>
</dbReference>
<feature type="signal peptide" evidence="2">
    <location>
        <begin position="1"/>
        <end position="34"/>
    </location>
</feature>
<evidence type="ECO:0000313" key="4">
    <source>
        <dbReference type="Proteomes" id="UP001199260"/>
    </source>
</evidence>
<keyword evidence="4" id="KW-1185">Reference proteome</keyword>
<dbReference type="GO" id="GO:0015562">
    <property type="term" value="F:efflux transmembrane transporter activity"/>
    <property type="evidence" value="ECO:0007669"/>
    <property type="project" value="InterPro"/>
</dbReference>
<evidence type="ECO:0000313" key="3">
    <source>
        <dbReference type="EMBL" id="MCD2163568.1"/>
    </source>
</evidence>
<comment type="caution">
    <text evidence="3">The sequence shown here is derived from an EMBL/GenBank/DDBJ whole genome shotgun (WGS) entry which is preliminary data.</text>
</comment>
<feature type="coiled-coil region" evidence="1">
    <location>
        <begin position="118"/>
        <end position="183"/>
    </location>
</feature>
<organism evidence="3 4">
    <name type="scientific">Comamonas koreensis</name>
    <dbReference type="NCBI Taxonomy" id="160825"/>
    <lineage>
        <taxon>Bacteria</taxon>
        <taxon>Pseudomonadati</taxon>
        <taxon>Pseudomonadota</taxon>
        <taxon>Betaproteobacteria</taxon>
        <taxon>Burkholderiales</taxon>
        <taxon>Comamonadaceae</taxon>
        <taxon>Comamonas</taxon>
    </lineage>
</organism>
<dbReference type="PANTHER" id="PTHR30469:SF15">
    <property type="entry name" value="HLYD FAMILY OF SECRETION PROTEINS"/>
    <property type="match status" value="1"/>
</dbReference>
<dbReference type="Proteomes" id="UP001199260">
    <property type="component" value="Unassembled WGS sequence"/>
</dbReference>
<name>A0AAW4XPR1_9BURK</name>
<dbReference type="Gene3D" id="2.40.50.100">
    <property type="match status" value="1"/>
</dbReference>
<dbReference type="GO" id="GO:1990281">
    <property type="term" value="C:efflux pump complex"/>
    <property type="evidence" value="ECO:0007669"/>
    <property type="project" value="TreeGrafter"/>
</dbReference>
<evidence type="ECO:0000256" key="2">
    <source>
        <dbReference type="SAM" id="SignalP"/>
    </source>
</evidence>
<accession>A0AAW4XPR1</accession>
<protein>
    <submittedName>
        <fullName evidence="3">HlyD family efflux transporter periplasmic adaptor subunit</fullName>
    </submittedName>
</protein>
<gene>
    <name evidence="3" type="ORF">LPW39_00285</name>
</gene>
<dbReference type="PROSITE" id="PS51257">
    <property type="entry name" value="PROKAR_LIPOPROTEIN"/>
    <property type="match status" value="1"/>
</dbReference>
<proteinExistence type="predicted"/>
<dbReference type="PRINTS" id="PR01490">
    <property type="entry name" value="RTXTOXIND"/>
</dbReference>
<dbReference type="PANTHER" id="PTHR30469">
    <property type="entry name" value="MULTIDRUG RESISTANCE PROTEIN MDTA"/>
    <property type="match status" value="1"/>
</dbReference>
<sequence>MTKIHATPLPMPHPWQVLGLLCLALGGLAGCTPAADSPPTASASQQHQSPVAVARGKIEVDGGLLDLASAIDGTVQQIVVREGQQVQAGQLLLKIHDEDLRAELAVAQSSYQLAQARHKALTTKLPLLQAQLKRLQAAARDGAADLQEVDNAQAALRNAQSEAEVAQAEVKLAQSKTQQLRERQRLYALHAPEAATVVHLRAQTGSQVHTSQAAVRLLPLRPLRIRAELNESFAGTVQKGMRASVVLDNDSSTPLPEARVLRINPMYGPSTLQDDAQRGPLRVVECVLEFETAPGHVRVGQNVRVSFHE</sequence>